<sequence length="512" mass="58854">MPKMTCITDLPNELLEEIARTVRRVCYDSGQYDNVLTSFSMTCRAFYRVAFRYVYDDLDLAERNRCTRQRICDLLHLIYKNPERGYAVERLSIGPWDPAEYSSRWPQLESFRRSYEFLKRTITARKLHDEDMADLQYYPSSLLVAVLFYLLPNIDDLFFILSPSGRNLDSATRWLVTAIDIAPLPCREKVKSLELEYLEPIVGDGLVPCRLTIGTLLDLPNLEVLRCAENDNPDMLDAVIAMHPDHAEGAAPRMQDAELTSRMKTAETTLAPDLLEAYEKFWSYDPMSLDRITALQGTSSIREISIYNNPCTIWPIPEIIRVPKQLKEFDCFIGSKTRDNQEHVRAIHSALLRHHDTLTEITMSYYKGFENRHAPNFQLDFSHFNSLESLQVSIILLADIELPIIQMRDILPPNLKALTLKIRDSALMGVGTWDHAILSVITKIAALREFKLEKLKTVDVRVINHSWRPSNSLNLATARNLMRERGIEFNATTYDPYKGTIDILRTLDGLST</sequence>
<dbReference type="AlphaFoldDB" id="A0AAV9UD26"/>
<dbReference type="Proteomes" id="UP001375240">
    <property type="component" value="Unassembled WGS sequence"/>
</dbReference>
<evidence type="ECO:0000313" key="2">
    <source>
        <dbReference type="Proteomes" id="UP001375240"/>
    </source>
</evidence>
<dbReference type="SUPFAM" id="SSF52047">
    <property type="entry name" value="RNI-like"/>
    <property type="match status" value="1"/>
</dbReference>
<gene>
    <name evidence="1" type="ORF">TWF696_001502</name>
</gene>
<proteinExistence type="predicted"/>
<dbReference type="EMBL" id="JAVHNQ010000010">
    <property type="protein sequence ID" value="KAK6338032.1"/>
    <property type="molecule type" value="Genomic_DNA"/>
</dbReference>
<accession>A0AAV9UD26</accession>
<keyword evidence="2" id="KW-1185">Reference proteome</keyword>
<reference evidence="1 2" key="1">
    <citation type="submission" date="2019-10" db="EMBL/GenBank/DDBJ databases">
        <authorList>
            <person name="Palmer J.M."/>
        </authorList>
    </citation>
    <scope>NUCLEOTIDE SEQUENCE [LARGE SCALE GENOMIC DNA]</scope>
    <source>
        <strain evidence="1 2">TWF696</strain>
    </source>
</reference>
<protein>
    <recommendedName>
        <fullName evidence="3">F-box domain-containing protein</fullName>
    </recommendedName>
</protein>
<comment type="caution">
    <text evidence="1">The sequence shown here is derived from an EMBL/GenBank/DDBJ whole genome shotgun (WGS) entry which is preliminary data.</text>
</comment>
<evidence type="ECO:0008006" key="3">
    <source>
        <dbReference type="Google" id="ProtNLM"/>
    </source>
</evidence>
<organism evidence="1 2">
    <name type="scientific">Orbilia brochopaga</name>
    <dbReference type="NCBI Taxonomy" id="3140254"/>
    <lineage>
        <taxon>Eukaryota</taxon>
        <taxon>Fungi</taxon>
        <taxon>Dikarya</taxon>
        <taxon>Ascomycota</taxon>
        <taxon>Pezizomycotina</taxon>
        <taxon>Orbiliomycetes</taxon>
        <taxon>Orbiliales</taxon>
        <taxon>Orbiliaceae</taxon>
        <taxon>Orbilia</taxon>
    </lineage>
</organism>
<name>A0AAV9UD26_9PEZI</name>
<evidence type="ECO:0000313" key="1">
    <source>
        <dbReference type="EMBL" id="KAK6338032.1"/>
    </source>
</evidence>